<keyword evidence="2" id="KW-1185">Reference proteome</keyword>
<dbReference type="EMBL" id="NILF01000056">
    <property type="protein sequence ID" value="TWL35867.1"/>
    <property type="molecule type" value="Genomic_DNA"/>
</dbReference>
<gene>
    <name evidence="1" type="ORF">CHCC15381_1801</name>
</gene>
<evidence type="ECO:0000313" key="1">
    <source>
        <dbReference type="EMBL" id="TWL35867.1"/>
    </source>
</evidence>
<organism evidence="1 2">
    <name type="scientific">Bacillus paralicheniformis</name>
    <dbReference type="NCBI Taxonomy" id="1648923"/>
    <lineage>
        <taxon>Bacteria</taxon>
        <taxon>Bacillati</taxon>
        <taxon>Bacillota</taxon>
        <taxon>Bacilli</taxon>
        <taxon>Bacillales</taxon>
        <taxon>Bacillaceae</taxon>
        <taxon>Bacillus</taxon>
    </lineage>
</organism>
<proteinExistence type="predicted"/>
<evidence type="ECO:0000313" key="2">
    <source>
        <dbReference type="Proteomes" id="UP000429980"/>
    </source>
</evidence>
<dbReference type="Proteomes" id="UP000429980">
    <property type="component" value="Unassembled WGS sequence"/>
</dbReference>
<reference evidence="1 2" key="1">
    <citation type="submission" date="2019-06" db="EMBL/GenBank/DDBJ databases">
        <title>Genome sequence analysis of &gt;100 Bacillus licheniformis strains suggests intrinsic resistance to this species.</title>
        <authorList>
            <person name="Wels M."/>
            <person name="Siezen R.J."/>
            <person name="Johansen E."/>
            <person name="Stuer-Lauridsen B."/>
            <person name="Bjerre K."/>
            <person name="Nielsen B.K.K."/>
        </authorList>
    </citation>
    <scope>NUCLEOTIDE SEQUENCE [LARGE SCALE GENOMIC DNA]</scope>
    <source>
        <strain evidence="1 2">BAC-15381</strain>
    </source>
</reference>
<comment type="caution">
    <text evidence="1">The sequence shown here is derived from an EMBL/GenBank/DDBJ whole genome shotgun (WGS) entry which is preliminary data.</text>
</comment>
<accession>A0ABY3FT09</accession>
<protein>
    <submittedName>
        <fullName evidence="1">Uncharacterized protein</fullName>
    </submittedName>
</protein>
<sequence length="46" mass="5192">MKGTAVRRIQEALAALYFYPYKEAKNNDIEMAAAGRKRRTRSNGSS</sequence>
<name>A0ABY3FT09_9BACI</name>